<organism evidence="3 4">
    <name type="scientific">Aliiglaciecola lipolytica E3</name>
    <dbReference type="NCBI Taxonomy" id="1127673"/>
    <lineage>
        <taxon>Bacteria</taxon>
        <taxon>Pseudomonadati</taxon>
        <taxon>Pseudomonadota</taxon>
        <taxon>Gammaproteobacteria</taxon>
        <taxon>Alteromonadales</taxon>
        <taxon>Alteromonadaceae</taxon>
        <taxon>Aliiglaciecola</taxon>
    </lineage>
</organism>
<feature type="transmembrane region" description="Helical" evidence="1">
    <location>
        <begin position="562"/>
        <end position="578"/>
    </location>
</feature>
<dbReference type="EMBL" id="BAEN01000041">
    <property type="protein sequence ID" value="GAC14801.1"/>
    <property type="molecule type" value="Genomic_DNA"/>
</dbReference>
<feature type="chain" id="PRO_5003900589" description="DUF3466 family protein" evidence="2">
    <location>
        <begin position="23"/>
        <end position="582"/>
    </location>
</feature>
<name>K6XT22_9ALTE</name>
<keyword evidence="1" id="KW-0812">Transmembrane</keyword>
<keyword evidence="2" id="KW-0732">Signal</keyword>
<accession>K6XT22</accession>
<protein>
    <recommendedName>
        <fullName evidence="5">DUF3466 family protein</fullName>
    </recommendedName>
</protein>
<keyword evidence="1" id="KW-1133">Transmembrane helix</keyword>
<feature type="signal peptide" evidence="2">
    <location>
        <begin position="1"/>
        <end position="22"/>
    </location>
</feature>
<keyword evidence="4" id="KW-1185">Reference proteome</keyword>
<evidence type="ECO:0000313" key="4">
    <source>
        <dbReference type="Proteomes" id="UP000006334"/>
    </source>
</evidence>
<dbReference type="RefSeq" id="WP_008844617.1">
    <property type="nucleotide sequence ID" value="NZ_BAEN01000041.1"/>
</dbReference>
<gene>
    <name evidence="3" type="ORF">GLIP_2173</name>
</gene>
<evidence type="ECO:0000256" key="1">
    <source>
        <dbReference type="SAM" id="Phobius"/>
    </source>
</evidence>
<proteinExistence type="predicted"/>
<sequence length="582" mass="64113">MKMNRLAFGLTLCALTVCSAQAAKYSVVELPLRDKGVNSYARAINDRGDVAASILSPFNPPIDVDLINFESEALINLLTDPDGAAVGNINDEDLLILYSFITSDATTGSIFFTQSNDSTNPFYQQIAKVQSYVLENTEVEEKIAFDVVEQDLQGLTKSADTLVRGINNFSATVGFAEAPFRKINYRNENGANLVYHVQDFLVHGFLDINGTTIDIPPIEDLLGGISVANDINDSFEVAGYGSVEAVEGFEEVVELCEDENERGDIPQEYCLRQLRDQYQGRIRARMTAALGSRYPLDQTFKRRAMIWEFTSSGELLDSRELGTILDPEPGDERFYSSQANAINNNGIAVGISNDYFLDSQTIVVNKAAVFDGDEVVGIISDNDYIESTALDINDNDIVVGFASKVITASTRNKFFVHDYRGNVTTFPDDFFESSSSKARAINNNGLVVGEGEVETDLIGSRRSEGFIYDINTEEFTNINDLLSCDTPYTIIQGNDINDNDEITATAIVYRERSSINGELALDARGNTIFENMTVAVKLVPIPGGSIDDCRLVQDKVERKGGSIYYLLGLILIVAGFRIKRKN</sequence>
<dbReference type="STRING" id="1127673.GLIP_2173"/>
<comment type="caution">
    <text evidence="3">The sequence shown here is derived from an EMBL/GenBank/DDBJ whole genome shotgun (WGS) entry which is preliminary data.</text>
</comment>
<evidence type="ECO:0008006" key="5">
    <source>
        <dbReference type="Google" id="ProtNLM"/>
    </source>
</evidence>
<dbReference type="InterPro" id="IPR022562">
    <property type="entry name" value="DUF3466"/>
</dbReference>
<dbReference type="Pfam" id="PF11949">
    <property type="entry name" value="DUF3466"/>
    <property type="match status" value="1"/>
</dbReference>
<dbReference type="eggNOG" id="COG5563">
    <property type="taxonomic scope" value="Bacteria"/>
</dbReference>
<dbReference type="Proteomes" id="UP000006334">
    <property type="component" value="Unassembled WGS sequence"/>
</dbReference>
<keyword evidence="1" id="KW-0472">Membrane</keyword>
<dbReference type="AlphaFoldDB" id="K6XT22"/>
<dbReference type="OrthoDB" id="6219137at2"/>
<evidence type="ECO:0000256" key="2">
    <source>
        <dbReference type="SAM" id="SignalP"/>
    </source>
</evidence>
<reference evidence="3 4" key="1">
    <citation type="journal article" date="2017" name="Antonie Van Leeuwenhoek">
        <title>Rhizobium rhizosphaerae sp. nov., a novel species isolated from rice rhizosphere.</title>
        <authorList>
            <person name="Zhao J.J."/>
            <person name="Zhang J."/>
            <person name="Zhang R.J."/>
            <person name="Zhang C.W."/>
            <person name="Yin H.Q."/>
            <person name="Zhang X.X."/>
        </authorList>
    </citation>
    <scope>NUCLEOTIDE SEQUENCE [LARGE SCALE GENOMIC DNA]</scope>
    <source>
        <strain evidence="3 4">E3</strain>
    </source>
</reference>
<evidence type="ECO:0000313" key="3">
    <source>
        <dbReference type="EMBL" id="GAC14801.1"/>
    </source>
</evidence>